<feature type="region of interest" description="Disordered" evidence="1">
    <location>
        <begin position="604"/>
        <end position="623"/>
    </location>
</feature>
<proteinExistence type="predicted"/>
<dbReference type="PANTHER" id="PTHR35391:SF5">
    <property type="entry name" value="DUF6590 DOMAIN-CONTAINING PROTEIN"/>
    <property type="match status" value="1"/>
</dbReference>
<comment type="caution">
    <text evidence="2">The sequence shown here is derived from an EMBL/GenBank/DDBJ whole genome shotgun (WGS) entry which is preliminary data.</text>
</comment>
<keyword evidence="3" id="KW-1185">Reference proteome</keyword>
<evidence type="ECO:0000313" key="3">
    <source>
        <dbReference type="Proteomes" id="UP001610446"/>
    </source>
</evidence>
<dbReference type="Proteomes" id="UP001610446">
    <property type="component" value="Unassembled WGS sequence"/>
</dbReference>
<evidence type="ECO:0000256" key="1">
    <source>
        <dbReference type="SAM" id="MobiDB-lite"/>
    </source>
</evidence>
<gene>
    <name evidence="2" type="ORF">BJY01DRAFT_75436</name>
</gene>
<feature type="region of interest" description="Disordered" evidence="1">
    <location>
        <begin position="538"/>
        <end position="593"/>
    </location>
</feature>
<dbReference type="PANTHER" id="PTHR35391">
    <property type="entry name" value="C2H2-TYPE DOMAIN-CONTAINING PROTEIN-RELATED"/>
    <property type="match status" value="1"/>
</dbReference>
<name>A0ABR4J6C6_9EURO</name>
<evidence type="ECO:0000313" key="2">
    <source>
        <dbReference type="EMBL" id="KAL2835583.1"/>
    </source>
</evidence>
<feature type="compositionally biased region" description="Basic and acidic residues" evidence="1">
    <location>
        <begin position="605"/>
        <end position="623"/>
    </location>
</feature>
<accession>A0ABR4J6C6</accession>
<reference evidence="2 3" key="1">
    <citation type="submission" date="2024-07" db="EMBL/GenBank/DDBJ databases">
        <title>Section-level genome sequencing and comparative genomics of Aspergillus sections Usti and Cavernicolus.</title>
        <authorList>
            <consortium name="Lawrence Berkeley National Laboratory"/>
            <person name="Nybo J.L."/>
            <person name="Vesth T.C."/>
            <person name="Theobald S."/>
            <person name="Frisvad J.C."/>
            <person name="Larsen T.O."/>
            <person name="Kjaerboelling I."/>
            <person name="Rothschild-Mancinelli K."/>
            <person name="Lyhne E.K."/>
            <person name="Kogle M.E."/>
            <person name="Barry K."/>
            <person name="Clum A."/>
            <person name="Na H."/>
            <person name="Ledsgaard L."/>
            <person name="Lin J."/>
            <person name="Lipzen A."/>
            <person name="Kuo A."/>
            <person name="Riley R."/>
            <person name="Mondo S."/>
            <person name="Labutti K."/>
            <person name="Haridas S."/>
            <person name="Pangalinan J."/>
            <person name="Salamov A.A."/>
            <person name="Simmons B.A."/>
            <person name="Magnuson J.K."/>
            <person name="Chen J."/>
            <person name="Drula E."/>
            <person name="Henrissat B."/>
            <person name="Wiebenga A."/>
            <person name="Lubbers R.J."/>
            <person name="Gomes A.C."/>
            <person name="Makela M.R."/>
            <person name="Stajich J."/>
            <person name="Grigoriev I.V."/>
            <person name="Mortensen U.H."/>
            <person name="De Vries R.P."/>
            <person name="Baker S.E."/>
            <person name="Andersen M.R."/>
        </authorList>
    </citation>
    <scope>NUCLEOTIDE SEQUENCE [LARGE SCALE GENOMIC DNA]</scope>
    <source>
        <strain evidence="2 3">CBS 123904</strain>
    </source>
</reference>
<evidence type="ECO:0008006" key="4">
    <source>
        <dbReference type="Google" id="ProtNLM"/>
    </source>
</evidence>
<feature type="region of interest" description="Disordered" evidence="1">
    <location>
        <begin position="455"/>
        <end position="509"/>
    </location>
</feature>
<feature type="compositionally biased region" description="Basic and acidic residues" evidence="1">
    <location>
        <begin position="254"/>
        <end position="264"/>
    </location>
</feature>
<dbReference type="EMBL" id="JBFXLU010000200">
    <property type="protein sequence ID" value="KAL2835583.1"/>
    <property type="molecule type" value="Genomic_DNA"/>
</dbReference>
<feature type="compositionally biased region" description="Basic and acidic residues" evidence="1">
    <location>
        <begin position="559"/>
        <end position="568"/>
    </location>
</feature>
<organism evidence="2 3">
    <name type="scientific">Aspergillus pseudoustus</name>
    <dbReference type="NCBI Taxonomy" id="1810923"/>
    <lineage>
        <taxon>Eukaryota</taxon>
        <taxon>Fungi</taxon>
        <taxon>Dikarya</taxon>
        <taxon>Ascomycota</taxon>
        <taxon>Pezizomycotina</taxon>
        <taxon>Eurotiomycetes</taxon>
        <taxon>Eurotiomycetidae</taxon>
        <taxon>Eurotiales</taxon>
        <taxon>Aspergillaceae</taxon>
        <taxon>Aspergillus</taxon>
        <taxon>Aspergillus subgen. Nidulantes</taxon>
    </lineage>
</organism>
<feature type="compositionally biased region" description="Low complexity" evidence="1">
    <location>
        <begin position="546"/>
        <end position="558"/>
    </location>
</feature>
<feature type="compositionally biased region" description="Polar residues" evidence="1">
    <location>
        <begin position="481"/>
        <end position="497"/>
    </location>
</feature>
<sequence length="740" mass="83429">MQEIEETETEPIFELALECETLYAKHINSVNDIGDKNASKVLSDLYQRFSAWAAFLGVFAESNVCLDQRLRRHAEIQDQVLRLLDIMRRNLACVLLNRDLSEPDKPESLEDDCEESAKSSCVCFQSLNAMSAALERLNQIGTVIRRSATARHASRARELAEKLDLASFEQTACTALRILYPDCSESLIDQLTRSMVDSYAIFLRRKSRKARLELQRPSTRKHSPLPLIREERPANRHAPDALYADLNTPARTDTSADSKGKRSRLRLDGGHYAAAQSEPTSIDTQEFKAGLKRLLSHDGPAKPVSILVNQVRYPRPDRESFVCEWCLGPLTPGTLDGFDWQKHINEDFKPYVCISEKCSQPLIRFASSTEWLRHMVRKHGSSWHREIHGPSAWICPLCIDEDVQFSTPDKLSDHLEVEHSGIFKESQAKAIVRQSQFQYPRPDSTCPLCSFSIGEEETSSGSGKERSDNRPLNPRNLRLAQDNSSSKHIRQDVSTGDESLRPPPFVHSQRMGPHVAAHLQNIMLYTMRLISLAGSTDRSFESPAASTSTGSQRSLESSSSRDLDRILEDQPPDDANDKLAATYDPEYSPPLVDLVPDVESIDWEDVPRSNEDPRHDDTSTHTPREHLTCHACGYMCPLDPSNGLDCPNCHSEFTEIIDVPPERKEDPLADHLTDDDEEYPAVIKDESNDHNIAPVSEYRMTCHACGHIWPRGYNRSLSCPQCDSDFTEIIEIPPEKASDT</sequence>
<feature type="region of interest" description="Disordered" evidence="1">
    <location>
        <begin position="212"/>
        <end position="264"/>
    </location>
</feature>
<protein>
    <recommendedName>
        <fullName evidence="4">C2H2-type domain-containing protein</fullName>
    </recommendedName>
</protein>
<feature type="compositionally biased region" description="Basic and acidic residues" evidence="1">
    <location>
        <begin position="228"/>
        <end position="239"/>
    </location>
</feature>